<name>A0ABT9G3I0_LEPDI</name>
<comment type="caution">
    <text evidence="1">The sequence shown here is derived from an EMBL/GenBank/DDBJ whole genome shotgun (WGS) entry which is preliminary data.</text>
</comment>
<evidence type="ECO:0000313" key="2">
    <source>
        <dbReference type="Proteomes" id="UP001235760"/>
    </source>
</evidence>
<gene>
    <name evidence="1" type="ORF">Q8X39_10290</name>
</gene>
<sequence>MKTAVIPQVRVEPELRTELDTSLREGETLSEFVEAAVRSALAFRQVQTRFHARGQAAWEQYLATGRSKSADEVLDALQAKVDARRRQLER</sequence>
<organism evidence="1 2">
    <name type="scientific">Leptothrix discophora</name>
    <dbReference type="NCBI Taxonomy" id="89"/>
    <lineage>
        <taxon>Bacteria</taxon>
        <taxon>Pseudomonadati</taxon>
        <taxon>Pseudomonadota</taxon>
        <taxon>Betaproteobacteria</taxon>
        <taxon>Burkholderiales</taxon>
        <taxon>Sphaerotilaceae</taxon>
        <taxon>Leptothrix</taxon>
    </lineage>
</organism>
<accession>A0ABT9G3I0</accession>
<proteinExistence type="predicted"/>
<dbReference type="EMBL" id="JAUZEE010000004">
    <property type="protein sequence ID" value="MDP4301024.1"/>
    <property type="molecule type" value="Genomic_DNA"/>
</dbReference>
<reference evidence="1 2" key="1">
    <citation type="submission" date="2023-08" db="EMBL/GenBank/DDBJ databases">
        <authorList>
            <person name="Roldan D.M."/>
            <person name="Menes R.J."/>
        </authorList>
    </citation>
    <scope>NUCLEOTIDE SEQUENCE [LARGE SCALE GENOMIC DNA]</scope>
    <source>
        <strain evidence="1 2">CCM 2812</strain>
    </source>
</reference>
<dbReference type="NCBIfam" id="NF041551">
    <property type="entry name" value="YlcI_YnfO_N"/>
    <property type="match status" value="1"/>
</dbReference>
<dbReference type="Proteomes" id="UP001235760">
    <property type="component" value="Unassembled WGS sequence"/>
</dbReference>
<dbReference type="RefSeq" id="WP_305749570.1">
    <property type="nucleotide sequence ID" value="NZ_JAUZEE010000004.1"/>
</dbReference>
<keyword evidence="2" id="KW-1185">Reference proteome</keyword>
<evidence type="ECO:0000313" key="1">
    <source>
        <dbReference type="EMBL" id="MDP4301024.1"/>
    </source>
</evidence>
<protein>
    <submittedName>
        <fullName evidence="1">YlcI/YnfO family protein</fullName>
    </submittedName>
</protein>